<evidence type="ECO:0000313" key="2">
    <source>
        <dbReference type="EMBL" id="AIF70324.1"/>
    </source>
</evidence>
<dbReference type="HOGENOM" id="CLU_1792224_0_0_2"/>
<dbReference type="GO" id="GO:0016491">
    <property type="term" value="F:oxidoreductase activity"/>
    <property type="evidence" value="ECO:0007669"/>
    <property type="project" value="InterPro"/>
</dbReference>
<dbReference type="SUPFAM" id="SSF47240">
    <property type="entry name" value="Ferritin-like"/>
    <property type="match status" value="1"/>
</dbReference>
<accession>A0A075LVF4</accession>
<reference evidence="2 3" key="2">
    <citation type="journal article" date="2015" name="Genome Announc.">
        <title>Complete Genome Sequence of Hyperthermophilic Piezophilic Archaeon Palaeococcus pacificus DY20341T, Isolated from Deep-Sea Hydrothermal Sediments.</title>
        <authorList>
            <person name="Zeng X."/>
            <person name="Jebbar M."/>
            <person name="Shao Z."/>
        </authorList>
    </citation>
    <scope>NUCLEOTIDE SEQUENCE [LARGE SCALE GENOMIC DNA]</scope>
    <source>
        <strain evidence="2 3">DY20341</strain>
    </source>
</reference>
<reference evidence="3" key="1">
    <citation type="submission" date="2013-06" db="EMBL/GenBank/DDBJ databases">
        <title>Complete Genome Sequence of Hyperthermophilic Palaeococcus pacificus DY20341T, Isolated from a Deep-Sea Hydrothermal Sediments.</title>
        <authorList>
            <person name="Zeng X."/>
            <person name="Shao Z."/>
        </authorList>
    </citation>
    <scope>NUCLEOTIDE SEQUENCE [LARGE SCALE GENOMIC DNA]</scope>
    <source>
        <strain evidence="3">DY20341</strain>
    </source>
</reference>
<dbReference type="STRING" id="1343739.PAP_09745"/>
<dbReference type="Gene3D" id="1.20.1260.10">
    <property type="match status" value="1"/>
</dbReference>
<organism evidence="2 3">
    <name type="scientific">Palaeococcus pacificus DY20341</name>
    <dbReference type="NCBI Taxonomy" id="1343739"/>
    <lineage>
        <taxon>Archaea</taxon>
        <taxon>Methanobacteriati</taxon>
        <taxon>Methanobacteriota</taxon>
        <taxon>Thermococci</taxon>
        <taxon>Thermococcales</taxon>
        <taxon>Thermococcaceae</taxon>
        <taxon>Palaeococcus</taxon>
    </lineage>
</organism>
<dbReference type="EMBL" id="CP006019">
    <property type="protein sequence ID" value="AIF70324.1"/>
    <property type="molecule type" value="Genomic_DNA"/>
</dbReference>
<dbReference type="InterPro" id="IPR012347">
    <property type="entry name" value="Ferritin-like"/>
</dbReference>
<dbReference type="RefSeq" id="WP_048165788.1">
    <property type="nucleotide sequence ID" value="NZ_CP006019.1"/>
</dbReference>
<protein>
    <recommendedName>
        <fullName evidence="1">Rubrerythrin diiron-binding domain-containing protein</fullName>
    </recommendedName>
</protein>
<feature type="domain" description="Rubrerythrin diiron-binding" evidence="1">
    <location>
        <begin position="5"/>
        <end position="140"/>
    </location>
</feature>
<name>A0A075LVF4_9EURY</name>
<dbReference type="AlphaFoldDB" id="A0A075LVF4"/>
<dbReference type="InterPro" id="IPR009078">
    <property type="entry name" value="Ferritin-like_SF"/>
</dbReference>
<sequence length="146" mass="17352">MNLEELLKSIIHQENELYNLYKLGETFATYELPSMVEHFKWLAGEELRHKRTIESFLEEDTLKGTAVIDYLDSLSLEPYFKDERAEPADLEDLILEALIREKHSYELYDRLSQILSGSLSDIFKMMRQEELKHAYRLKILYEMIGE</sequence>
<proteinExistence type="predicted"/>
<gene>
    <name evidence="2" type="ORF">PAP_09745</name>
</gene>
<dbReference type="eggNOG" id="arCOG01102">
    <property type="taxonomic scope" value="Archaea"/>
</dbReference>
<evidence type="ECO:0000313" key="3">
    <source>
        <dbReference type="Proteomes" id="UP000027981"/>
    </source>
</evidence>
<dbReference type="OrthoDB" id="100896at2157"/>
<dbReference type="Proteomes" id="UP000027981">
    <property type="component" value="Chromosome"/>
</dbReference>
<dbReference type="GeneID" id="24843044"/>
<evidence type="ECO:0000259" key="1">
    <source>
        <dbReference type="Pfam" id="PF02915"/>
    </source>
</evidence>
<dbReference type="InterPro" id="IPR003251">
    <property type="entry name" value="Rr_diiron-bd_dom"/>
</dbReference>
<dbReference type="Pfam" id="PF02915">
    <property type="entry name" value="Rubrerythrin"/>
    <property type="match status" value="1"/>
</dbReference>
<dbReference type="KEGG" id="ppac:PAP_09745"/>
<dbReference type="GO" id="GO:0046872">
    <property type="term" value="F:metal ion binding"/>
    <property type="evidence" value="ECO:0007669"/>
    <property type="project" value="InterPro"/>
</dbReference>
<keyword evidence="3" id="KW-1185">Reference proteome</keyword>